<comment type="caution">
    <text evidence="1">The sequence shown here is derived from an EMBL/GenBank/DDBJ whole genome shotgun (WGS) entry which is preliminary data.</text>
</comment>
<evidence type="ECO:0000313" key="2">
    <source>
        <dbReference type="Proteomes" id="UP000821845"/>
    </source>
</evidence>
<proteinExistence type="predicted"/>
<protein>
    <submittedName>
        <fullName evidence="1">Uncharacterized protein</fullName>
    </submittedName>
</protein>
<evidence type="ECO:0000313" key="1">
    <source>
        <dbReference type="EMBL" id="KAH6926189.1"/>
    </source>
</evidence>
<gene>
    <name evidence="1" type="ORF">HPB50_015801</name>
</gene>
<accession>A0ACB7RWJ0</accession>
<keyword evidence="2" id="KW-1185">Reference proteome</keyword>
<sequence>MDFDSCRDVDGYWIHNFFHEDNIRSALAYKPRQGDLFLVTYPKCGTTWTQYIILSILTDGNPPKTVVDFELASPFMEMMGAELAERAERPGLLKTHLPFSLQPYSAHAKYIYVTRNPYDVCVSYYYHMKGITAKKFDGSFQRFLKLFIGGKLSCGDYFDHLLSWYEHRNDPNVLFFTYEQMKKDTDLWILKIADFMGDKHGKKLREDPTLLRKVIDTSSLKNMQGIFNEQMPTLIKDLLSLGPDRAVKSLEVYREMFAHHNEPLHSEHGFIRKGIVGDWKAHFTNEQIEDMKAWIARKTAGCDVMDLWKDMDLPRDVDGLWILNSFHEELIRSALAYQPQEDDLFLVTYPKCGTTWTQYLILSILTDGYPPERAVDFMLASPYMEMMGAEAADRMARPGLLKTHLPFSLQPYSRHARYIYVTRNPYDVCVSYYYHMKSKTPKVFEASFDSFCKLFIAGKVPYGDYFDHLLSWYEHRRDPNILFLTYEQLKQDTHFSTLKIAEFMGQPYGKKLREDPTLLDEVIDASSLKNMQGVFNGHMQTIVKEMLNLSPHRAIKAMEVYREIMAQEDEPLHSDVGFVRKGIVGDWKDHFTDQHIRDMKAWITEKTSGSEVMNLWQELDLPL</sequence>
<organism evidence="1 2">
    <name type="scientific">Hyalomma asiaticum</name>
    <name type="common">Tick</name>
    <dbReference type="NCBI Taxonomy" id="266040"/>
    <lineage>
        <taxon>Eukaryota</taxon>
        <taxon>Metazoa</taxon>
        <taxon>Ecdysozoa</taxon>
        <taxon>Arthropoda</taxon>
        <taxon>Chelicerata</taxon>
        <taxon>Arachnida</taxon>
        <taxon>Acari</taxon>
        <taxon>Parasitiformes</taxon>
        <taxon>Ixodida</taxon>
        <taxon>Ixodoidea</taxon>
        <taxon>Ixodidae</taxon>
        <taxon>Hyalomminae</taxon>
        <taxon>Hyalomma</taxon>
    </lineage>
</organism>
<dbReference type="EMBL" id="CM023487">
    <property type="protein sequence ID" value="KAH6926189.1"/>
    <property type="molecule type" value="Genomic_DNA"/>
</dbReference>
<name>A0ACB7RWJ0_HYAAI</name>
<reference evidence="1" key="1">
    <citation type="submission" date="2020-05" db="EMBL/GenBank/DDBJ databases">
        <title>Large-scale comparative analyses of tick genomes elucidate their genetic diversity and vector capacities.</title>
        <authorList>
            <person name="Jia N."/>
            <person name="Wang J."/>
            <person name="Shi W."/>
            <person name="Du L."/>
            <person name="Sun Y."/>
            <person name="Zhan W."/>
            <person name="Jiang J."/>
            <person name="Wang Q."/>
            <person name="Zhang B."/>
            <person name="Ji P."/>
            <person name="Sakyi L.B."/>
            <person name="Cui X."/>
            <person name="Yuan T."/>
            <person name="Jiang B."/>
            <person name="Yang W."/>
            <person name="Lam T.T.-Y."/>
            <person name="Chang Q."/>
            <person name="Ding S."/>
            <person name="Wang X."/>
            <person name="Zhu J."/>
            <person name="Ruan X."/>
            <person name="Zhao L."/>
            <person name="Wei J."/>
            <person name="Que T."/>
            <person name="Du C."/>
            <person name="Cheng J."/>
            <person name="Dai P."/>
            <person name="Han X."/>
            <person name="Huang E."/>
            <person name="Gao Y."/>
            <person name="Liu J."/>
            <person name="Shao H."/>
            <person name="Ye R."/>
            <person name="Li L."/>
            <person name="Wei W."/>
            <person name="Wang X."/>
            <person name="Wang C."/>
            <person name="Yang T."/>
            <person name="Huo Q."/>
            <person name="Li W."/>
            <person name="Guo W."/>
            <person name="Chen H."/>
            <person name="Zhou L."/>
            <person name="Ni X."/>
            <person name="Tian J."/>
            <person name="Zhou Y."/>
            <person name="Sheng Y."/>
            <person name="Liu T."/>
            <person name="Pan Y."/>
            <person name="Xia L."/>
            <person name="Li J."/>
            <person name="Zhao F."/>
            <person name="Cao W."/>
        </authorList>
    </citation>
    <scope>NUCLEOTIDE SEQUENCE</scope>
    <source>
        <strain evidence="1">Hyas-2018</strain>
    </source>
</reference>
<dbReference type="Proteomes" id="UP000821845">
    <property type="component" value="Chromosome 7"/>
</dbReference>